<organism evidence="1 2">
    <name type="scientific">Diversispora epigaea</name>
    <dbReference type="NCBI Taxonomy" id="1348612"/>
    <lineage>
        <taxon>Eukaryota</taxon>
        <taxon>Fungi</taxon>
        <taxon>Fungi incertae sedis</taxon>
        <taxon>Mucoromycota</taxon>
        <taxon>Glomeromycotina</taxon>
        <taxon>Glomeromycetes</taxon>
        <taxon>Diversisporales</taxon>
        <taxon>Diversisporaceae</taxon>
        <taxon>Diversispora</taxon>
    </lineage>
</organism>
<gene>
    <name evidence="1" type="ORF">Glove_109g44</name>
</gene>
<sequence length="613" mass="71274">MLGQCVYVPSSSNSQCRCLCFRASNDQYICAACNHDESYHKLNNNNNNNNNTSNDNYLSITPINNPINNSNIRDQLNLIFRPIRPENSSIASIFNPTEATGRYFSRTTNTRERGRRRFNDILNFTATVFCFTKAGESLKIPKSVGPKYEEMVLGGYIKEITFTGSNLELLNKIIQSSLSYSSRKKLYIGLLNNNEASSSSHNITNTIVASSSLYTFEFNNKLVSSSSLHNTASFESQQSDINNHELFHESDDNFENTTLEFENINAENNNNFIIFNEPSLKSSNTTDIFKNIQKFLRTQENISEKITTITFNKSDDPSIEIFNWIQKCQNETLLDIPEIKLINEVDIDASGIIHDILQNFWNILAIPDNFNRIFMAGKIFDECTTESLIIVPNSILLHHNVYYHLGRLIFWCLIHKLPFLTWLHKFHLNYIMNFSLNYNTLLQETNKTISNMVEKIQELENLISFIVKYKIITIRELELIQLYKGFNMFNSVQYIKQDYNWSNILLSLYKVVKTKDGLLQQFNLDTIFSDINKNKEIRELLFSQFWKFLNELNIKEKCQSIKWSNNFGKYNRLPYGSTCFSKIRLSENYENPITFYNDLKSVLLECSTGIYER</sequence>
<comment type="caution">
    <text evidence="1">The sequence shown here is derived from an EMBL/GenBank/DDBJ whole genome shotgun (WGS) entry which is preliminary data.</text>
</comment>
<keyword evidence="2" id="KW-1185">Reference proteome</keyword>
<dbReference type="InterPro" id="IPR035983">
    <property type="entry name" value="Hect_E3_ubiquitin_ligase"/>
</dbReference>
<dbReference type="GO" id="GO:0004842">
    <property type="term" value="F:ubiquitin-protein transferase activity"/>
    <property type="evidence" value="ECO:0007669"/>
    <property type="project" value="InterPro"/>
</dbReference>
<evidence type="ECO:0000313" key="2">
    <source>
        <dbReference type="Proteomes" id="UP000266861"/>
    </source>
</evidence>
<dbReference type="AlphaFoldDB" id="A0A397J2I9"/>
<dbReference type="OrthoDB" id="2449951at2759"/>
<evidence type="ECO:0000313" key="1">
    <source>
        <dbReference type="EMBL" id="RHZ82391.1"/>
    </source>
</evidence>
<dbReference type="EMBL" id="PQFF01000102">
    <property type="protein sequence ID" value="RHZ82391.1"/>
    <property type="molecule type" value="Genomic_DNA"/>
</dbReference>
<name>A0A397J2I9_9GLOM</name>
<proteinExistence type="predicted"/>
<evidence type="ECO:0008006" key="3">
    <source>
        <dbReference type="Google" id="ProtNLM"/>
    </source>
</evidence>
<reference evidence="1 2" key="1">
    <citation type="submission" date="2018-08" db="EMBL/GenBank/DDBJ databases">
        <title>Genome and evolution of the arbuscular mycorrhizal fungus Diversispora epigaea (formerly Glomus versiforme) and its bacterial endosymbionts.</title>
        <authorList>
            <person name="Sun X."/>
            <person name="Fei Z."/>
            <person name="Harrison M."/>
        </authorList>
    </citation>
    <scope>NUCLEOTIDE SEQUENCE [LARGE SCALE GENOMIC DNA]</scope>
    <source>
        <strain evidence="1 2">IT104</strain>
    </source>
</reference>
<dbReference type="Gene3D" id="3.90.1750.10">
    <property type="entry name" value="Hect, E3 ligase catalytic domains"/>
    <property type="match status" value="1"/>
</dbReference>
<dbReference type="Proteomes" id="UP000266861">
    <property type="component" value="Unassembled WGS sequence"/>
</dbReference>
<protein>
    <recommendedName>
        <fullName evidence="3">HECT domain-containing protein</fullName>
    </recommendedName>
</protein>
<dbReference type="STRING" id="1348612.A0A397J2I9"/>
<accession>A0A397J2I9</accession>
<dbReference type="SUPFAM" id="SSF56204">
    <property type="entry name" value="Hect, E3 ligase catalytic domain"/>
    <property type="match status" value="1"/>
</dbReference>